<evidence type="ECO:0000259" key="5">
    <source>
        <dbReference type="Pfam" id="PF00251"/>
    </source>
</evidence>
<evidence type="ECO:0000313" key="6">
    <source>
        <dbReference type="EMBL" id="NGN94503.1"/>
    </source>
</evidence>
<dbReference type="Pfam" id="PF00251">
    <property type="entry name" value="Glyco_hydro_32N"/>
    <property type="match status" value="1"/>
</dbReference>
<dbReference type="Proteomes" id="UP000483261">
    <property type="component" value="Unassembled WGS sequence"/>
</dbReference>
<comment type="caution">
    <text evidence="6">The sequence shown here is derived from an EMBL/GenBank/DDBJ whole genome shotgun (WGS) entry which is preliminary data.</text>
</comment>
<gene>
    <name evidence="6" type="ORF">G5C66_17375</name>
</gene>
<reference evidence="6 7" key="1">
    <citation type="submission" date="2020-02" db="EMBL/GenBank/DDBJ databases">
        <title>Whole-genome analyses of novel actinobacteria.</title>
        <authorList>
            <person name="Sahin N."/>
        </authorList>
    </citation>
    <scope>NUCLEOTIDE SEQUENCE [LARGE SCALE GENOMIC DNA]</scope>
    <source>
        <strain evidence="6 7">KC13</strain>
    </source>
</reference>
<dbReference type="EMBL" id="JAALAA010000015">
    <property type="protein sequence ID" value="NGN94503.1"/>
    <property type="molecule type" value="Genomic_DNA"/>
</dbReference>
<feature type="region of interest" description="Disordered" evidence="4">
    <location>
        <begin position="90"/>
        <end position="111"/>
    </location>
</feature>
<evidence type="ECO:0000256" key="2">
    <source>
        <dbReference type="ARBA" id="ARBA00022801"/>
    </source>
</evidence>
<dbReference type="AlphaFoldDB" id="A0A6M1QWZ9"/>
<comment type="similarity">
    <text evidence="1">Belongs to the glycosyl hydrolase 32 family.</text>
</comment>
<dbReference type="GO" id="GO:0005987">
    <property type="term" value="P:sucrose catabolic process"/>
    <property type="evidence" value="ECO:0007669"/>
    <property type="project" value="TreeGrafter"/>
</dbReference>
<protein>
    <recommendedName>
        <fullName evidence="5">Glycosyl hydrolase family 32 N-terminal domain-containing protein</fullName>
    </recommendedName>
</protein>
<keyword evidence="2" id="KW-0378">Hydrolase</keyword>
<dbReference type="InterPro" id="IPR013148">
    <property type="entry name" value="Glyco_hydro_32_N"/>
</dbReference>
<dbReference type="PANTHER" id="PTHR42800:SF1">
    <property type="entry name" value="EXOINULINASE INUD (AFU_ORTHOLOGUE AFUA_5G00480)"/>
    <property type="match status" value="1"/>
</dbReference>
<evidence type="ECO:0000256" key="4">
    <source>
        <dbReference type="SAM" id="MobiDB-lite"/>
    </source>
</evidence>
<dbReference type="RefSeq" id="WP_165112226.1">
    <property type="nucleotide sequence ID" value="NZ_JAALAA010000015.1"/>
</dbReference>
<sequence>MPDSLVVPRPTFHFTPRRNWMNDPNGLVYDHGRWHLYYQVHFYASDDLRSWEHASVSNLVPLGRGPIGVTVGTERPGAIAYTAVDVEGEESAPDASSIPLHALHDLPATAP</sequence>
<organism evidence="6 7">
    <name type="scientific">Nocardioides turkmenicus</name>
    <dbReference type="NCBI Taxonomy" id="2711220"/>
    <lineage>
        <taxon>Bacteria</taxon>
        <taxon>Bacillati</taxon>
        <taxon>Actinomycetota</taxon>
        <taxon>Actinomycetes</taxon>
        <taxon>Propionibacteriales</taxon>
        <taxon>Nocardioidaceae</taxon>
        <taxon>Nocardioides</taxon>
    </lineage>
</organism>
<keyword evidence="7" id="KW-1185">Reference proteome</keyword>
<dbReference type="GO" id="GO:0004575">
    <property type="term" value="F:sucrose alpha-glucosidase activity"/>
    <property type="evidence" value="ECO:0007669"/>
    <property type="project" value="TreeGrafter"/>
</dbReference>
<dbReference type="InterPro" id="IPR018053">
    <property type="entry name" value="Glyco_hydro_32_AS"/>
</dbReference>
<name>A0A6M1QWZ9_9ACTN</name>
<dbReference type="Gene3D" id="2.115.10.20">
    <property type="entry name" value="Glycosyl hydrolase domain, family 43"/>
    <property type="match status" value="1"/>
</dbReference>
<dbReference type="PANTHER" id="PTHR42800">
    <property type="entry name" value="EXOINULINASE INUD (AFU_ORTHOLOGUE AFUA_5G00480)"/>
    <property type="match status" value="1"/>
</dbReference>
<accession>A0A6M1QWZ9</accession>
<keyword evidence="3" id="KW-0326">Glycosidase</keyword>
<dbReference type="PROSITE" id="PS00609">
    <property type="entry name" value="GLYCOSYL_HYDROL_F32"/>
    <property type="match status" value="1"/>
</dbReference>
<evidence type="ECO:0000313" key="7">
    <source>
        <dbReference type="Proteomes" id="UP000483261"/>
    </source>
</evidence>
<evidence type="ECO:0000256" key="3">
    <source>
        <dbReference type="ARBA" id="ARBA00023295"/>
    </source>
</evidence>
<dbReference type="InterPro" id="IPR023296">
    <property type="entry name" value="Glyco_hydro_beta-prop_sf"/>
</dbReference>
<feature type="domain" description="Glycosyl hydrolase family 32 N-terminal" evidence="5">
    <location>
        <begin position="13"/>
        <end position="70"/>
    </location>
</feature>
<evidence type="ECO:0000256" key="1">
    <source>
        <dbReference type="ARBA" id="ARBA00009902"/>
    </source>
</evidence>
<proteinExistence type="inferred from homology"/>
<dbReference type="SUPFAM" id="SSF75005">
    <property type="entry name" value="Arabinanase/levansucrase/invertase"/>
    <property type="match status" value="1"/>
</dbReference>
<dbReference type="GO" id="GO:0005737">
    <property type="term" value="C:cytoplasm"/>
    <property type="evidence" value="ECO:0007669"/>
    <property type="project" value="TreeGrafter"/>
</dbReference>